<dbReference type="EMBL" id="JAIWYP010000011">
    <property type="protein sequence ID" value="KAH3734768.1"/>
    <property type="molecule type" value="Genomic_DNA"/>
</dbReference>
<reference evidence="2" key="2">
    <citation type="submission" date="2020-11" db="EMBL/GenBank/DDBJ databases">
        <authorList>
            <person name="McCartney M.A."/>
            <person name="Auch B."/>
            <person name="Kono T."/>
            <person name="Mallez S."/>
            <person name="Becker A."/>
            <person name="Gohl D.M."/>
            <person name="Silverstein K.A.T."/>
            <person name="Koren S."/>
            <person name="Bechman K.B."/>
            <person name="Herman A."/>
            <person name="Abrahante J.E."/>
            <person name="Garbe J."/>
        </authorList>
    </citation>
    <scope>NUCLEOTIDE SEQUENCE</scope>
    <source>
        <strain evidence="2">Duluth1</strain>
        <tissue evidence="2">Whole animal</tissue>
    </source>
</reference>
<dbReference type="Proteomes" id="UP000828390">
    <property type="component" value="Unassembled WGS sequence"/>
</dbReference>
<accession>A0A9D4HW06</accession>
<keyword evidence="3" id="KW-1185">Reference proteome</keyword>
<dbReference type="AlphaFoldDB" id="A0A9D4HW06"/>
<protein>
    <submittedName>
        <fullName evidence="2">Uncharacterized protein</fullName>
    </submittedName>
</protein>
<proteinExistence type="predicted"/>
<sequence length="239" mass="24879">MSQVRSGRGDRKATGTIPTVGVFIRSPLKIQSTGSTQEMASKAVGTHSGSSNNDDQIRVLTRPLHEGIGSCPVNSINGAFVIEKSTPPDAVSAGIGSRPVSSINGTLNKDALPEMSVEERLLSGQKAGVDSTGVTVLRGQKAGVDSTGVTTQQVSQYYTERSEGGWRLNRCHSITLRGQKAGVDSTGVTVLRVQKAGVDSTGVTVLRGQKACVDSTGVTVLHLRGQKAVVDSTGVTVLH</sequence>
<name>A0A9D4HW06_DREPO</name>
<comment type="caution">
    <text evidence="2">The sequence shown here is derived from an EMBL/GenBank/DDBJ whole genome shotgun (WGS) entry which is preliminary data.</text>
</comment>
<evidence type="ECO:0000313" key="2">
    <source>
        <dbReference type="EMBL" id="KAH3734768.1"/>
    </source>
</evidence>
<organism evidence="2 3">
    <name type="scientific">Dreissena polymorpha</name>
    <name type="common">Zebra mussel</name>
    <name type="synonym">Mytilus polymorpha</name>
    <dbReference type="NCBI Taxonomy" id="45954"/>
    <lineage>
        <taxon>Eukaryota</taxon>
        <taxon>Metazoa</taxon>
        <taxon>Spiralia</taxon>
        <taxon>Lophotrochozoa</taxon>
        <taxon>Mollusca</taxon>
        <taxon>Bivalvia</taxon>
        <taxon>Autobranchia</taxon>
        <taxon>Heteroconchia</taxon>
        <taxon>Euheterodonta</taxon>
        <taxon>Imparidentia</taxon>
        <taxon>Neoheterodontei</taxon>
        <taxon>Myida</taxon>
        <taxon>Dreissenoidea</taxon>
        <taxon>Dreissenidae</taxon>
        <taxon>Dreissena</taxon>
    </lineage>
</organism>
<reference evidence="2" key="1">
    <citation type="journal article" date="2019" name="bioRxiv">
        <title>The Genome of the Zebra Mussel, Dreissena polymorpha: A Resource for Invasive Species Research.</title>
        <authorList>
            <person name="McCartney M.A."/>
            <person name="Auch B."/>
            <person name="Kono T."/>
            <person name="Mallez S."/>
            <person name="Zhang Y."/>
            <person name="Obille A."/>
            <person name="Becker A."/>
            <person name="Abrahante J.E."/>
            <person name="Garbe J."/>
            <person name="Badalamenti J.P."/>
            <person name="Herman A."/>
            <person name="Mangelson H."/>
            <person name="Liachko I."/>
            <person name="Sullivan S."/>
            <person name="Sone E.D."/>
            <person name="Koren S."/>
            <person name="Silverstein K.A.T."/>
            <person name="Beckman K.B."/>
            <person name="Gohl D.M."/>
        </authorList>
    </citation>
    <scope>NUCLEOTIDE SEQUENCE</scope>
    <source>
        <strain evidence="2">Duluth1</strain>
        <tissue evidence="2">Whole animal</tissue>
    </source>
</reference>
<gene>
    <name evidence="2" type="ORF">DPMN_041215</name>
</gene>
<evidence type="ECO:0000313" key="3">
    <source>
        <dbReference type="Proteomes" id="UP000828390"/>
    </source>
</evidence>
<feature type="region of interest" description="Disordered" evidence="1">
    <location>
        <begin position="33"/>
        <end position="55"/>
    </location>
</feature>
<evidence type="ECO:0000256" key="1">
    <source>
        <dbReference type="SAM" id="MobiDB-lite"/>
    </source>
</evidence>